<dbReference type="Proteomes" id="UP000015103">
    <property type="component" value="Unassembled WGS sequence"/>
</dbReference>
<proteinExistence type="predicted"/>
<keyword evidence="3" id="KW-1185">Reference proteome</keyword>
<dbReference type="EMBL" id="ACPB03010999">
    <property type="status" value="NOT_ANNOTATED_CDS"/>
    <property type="molecule type" value="Genomic_DNA"/>
</dbReference>
<sequence length="233" mass="24965">MEENGNCAVTSESVEDLSEYTDADESMSAPTEILAEFLSAVMLKDYENALKYCKMILQYEPNHATAKEFYPLILEKIIQGATNLVGDKFKRSSPSSSSLSSRGDSDDSESDNEEVTDSDAEEEEEEEEEDVSAGSSSRGTTSSSGSPAEERLSSPESDGTTASYSSIEDEVADNNLASSLKPGVASGGSPLKPDDNSFKTNGNKETSDSESPTEPVSQMLTDRLMATVFPNVL</sequence>
<feature type="region of interest" description="Disordered" evidence="1">
    <location>
        <begin position="87"/>
        <end position="222"/>
    </location>
</feature>
<dbReference type="eggNOG" id="ENOG502S4MD">
    <property type="taxonomic scope" value="Eukaryota"/>
</dbReference>
<dbReference type="InterPro" id="IPR026703">
    <property type="entry name" value="ERICH2"/>
</dbReference>
<dbReference type="PANTHER" id="PTHR21520:SF2">
    <property type="entry name" value="GLUTAMATE-RICH PROTEIN 2"/>
    <property type="match status" value="1"/>
</dbReference>
<dbReference type="VEuPathDB" id="VectorBase:RPRC008644"/>
<name>T1HX74_RHOPR</name>
<evidence type="ECO:0000256" key="1">
    <source>
        <dbReference type="SAM" id="MobiDB-lite"/>
    </source>
</evidence>
<dbReference type="HOGENOM" id="CLU_1201203_0_0_1"/>
<reference evidence="2" key="1">
    <citation type="submission" date="2015-05" db="UniProtKB">
        <authorList>
            <consortium name="EnsemblMetazoa"/>
        </authorList>
    </citation>
    <scope>IDENTIFICATION</scope>
</reference>
<dbReference type="PANTHER" id="PTHR21520">
    <property type="entry name" value="GLUTAMATE-RICH PROTEIN 2"/>
    <property type="match status" value="1"/>
</dbReference>
<dbReference type="RefSeq" id="XP_073980198.1">
    <property type="nucleotide sequence ID" value="XM_074124097.1"/>
</dbReference>
<dbReference type="GeneID" id="141452174"/>
<dbReference type="RefSeq" id="XP_073980197.1">
    <property type="nucleotide sequence ID" value="XM_074124096.1"/>
</dbReference>
<organism evidence="2 3">
    <name type="scientific">Rhodnius prolixus</name>
    <name type="common">Triatomid bug</name>
    <dbReference type="NCBI Taxonomy" id="13249"/>
    <lineage>
        <taxon>Eukaryota</taxon>
        <taxon>Metazoa</taxon>
        <taxon>Ecdysozoa</taxon>
        <taxon>Arthropoda</taxon>
        <taxon>Hexapoda</taxon>
        <taxon>Insecta</taxon>
        <taxon>Pterygota</taxon>
        <taxon>Neoptera</taxon>
        <taxon>Paraneoptera</taxon>
        <taxon>Hemiptera</taxon>
        <taxon>Heteroptera</taxon>
        <taxon>Panheteroptera</taxon>
        <taxon>Cimicomorpha</taxon>
        <taxon>Reduviidae</taxon>
        <taxon>Triatominae</taxon>
        <taxon>Rhodnius</taxon>
    </lineage>
</organism>
<accession>T1HX74</accession>
<dbReference type="InterPro" id="IPR011990">
    <property type="entry name" value="TPR-like_helical_dom_sf"/>
</dbReference>
<dbReference type="RefSeq" id="XP_073980195.1">
    <property type="nucleotide sequence ID" value="XM_074124094.1"/>
</dbReference>
<dbReference type="OMA" id="TALKYCK"/>
<evidence type="ECO:0000313" key="2">
    <source>
        <dbReference type="EnsemblMetazoa" id="RPRC008644-PA"/>
    </source>
</evidence>
<dbReference type="EnsemblMetazoa" id="RPRC008644-RA">
    <property type="protein sequence ID" value="RPRC008644-PA"/>
    <property type="gene ID" value="RPRC008644"/>
</dbReference>
<dbReference type="InParanoid" id="T1HX74"/>
<protein>
    <recommendedName>
        <fullName evidence="4">Glutamate-rich protein 2</fullName>
    </recommendedName>
</protein>
<feature type="region of interest" description="Disordered" evidence="1">
    <location>
        <begin position="1"/>
        <end position="26"/>
    </location>
</feature>
<feature type="compositionally biased region" description="Low complexity" evidence="1">
    <location>
        <begin position="132"/>
        <end position="146"/>
    </location>
</feature>
<feature type="compositionally biased region" description="Acidic residues" evidence="1">
    <location>
        <begin position="13"/>
        <end position="25"/>
    </location>
</feature>
<dbReference type="SUPFAM" id="SSF48452">
    <property type="entry name" value="TPR-like"/>
    <property type="match status" value="1"/>
</dbReference>
<dbReference type="Gene3D" id="1.25.40.10">
    <property type="entry name" value="Tetratricopeptide repeat domain"/>
    <property type="match status" value="1"/>
</dbReference>
<feature type="compositionally biased region" description="Polar residues" evidence="1">
    <location>
        <begin position="154"/>
        <end position="166"/>
    </location>
</feature>
<feature type="compositionally biased region" description="Polar residues" evidence="1">
    <location>
        <begin position="198"/>
        <end position="220"/>
    </location>
</feature>
<dbReference type="AlphaFoldDB" id="T1HX74"/>
<feature type="compositionally biased region" description="Acidic residues" evidence="1">
    <location>
        <begin position="106"/>
        <end position="131"/>
    </location>
</feature>
<evidence type="ECO:0000313" key="3">
    <source>
        <dbReference type="Proteomes" id="UP000015103"/>
    </source>
</evidence>
<feature type="compositionally biased region" description="Low complexity" evidence="1">
    <location>
        <begin position="92"/>
        <end position="102"/>
    </location>
</feature>
<evidence type="ECO:0008006" key="4">
    <source>
        <dbReference type="Google" id="ProtNLM"/>
    </source>
</evidence>